<dbReference type="SUPFAM" id="SSF55729">
    <property type="entry name" value="Acyl-CoA N-acyltransferases (Nat)"/>
    <property type="match status" value="1"/>
</dbReference>
<organism evidence="2 3">
    <name type="scientific">Roseburia intestinalis</name>
    <dbReference type="NCBI Taxonomy" id="166486"/>
    <lineage>
        <taxon>Bacteria</taxon>
        <taxon>Bacillati</taxon>
        <taxon>Bacillota</taxon>
        <taxon>Clostridia</taxon>
        <taxon>Lachnospirales</taxon>
        <taxon>Lachnospiraceae</taxon>
        <taxon>Roseburia</taxon>
    </lineage>
</organism>
<dbReference type="PaxDb" id="166486-ERS852572_02560"/>
<dbReference type="Gene3D" id="3.40.630.30">
    <property type="match status" value="1"/>
</dbReference>
<proteinExistence type="predicted"/>
<dbReference type="OrthoDB" id="9775804at2"/>
<dbReference type="InterPro" id="IPR000182">
    <property type="entry name" value="GNAT_dom"/>
</dbReference>
<dbReference type="STRING" id="166486.ERS852572_02560"/>
<accession>A0A173V563</accession>
<evidence type="ECO:0000313" key="3">
    <source>
        <dbReference type="Proteomes" id="UP000095350"/>
    </source>
</evidence>
<dbReference type="Pfam" id="PF13508">
    <property type="entry name" value="Acetyltransf_7"/>
    <property type="match status" value="1"/>
</dbReference>
<name>A0A173V563_9FIRM</name>
<dbReference type="AlphaFoldDB" id="A0A173V563"/>
<dbReference type="EMBL" id="CYXZ01000019">
    <property type="protein sequence ID" value="CUN21786.1"/>
    <property type="molecule type" value="Genomic_DNA"/>
</dbReference>
<feature type="domain" description="N-acetyltransferase" evidence="1">
    <location>
        <begin position="2"/>
        <end position="127"/>
    </location>
</feature>
<dbReference type="CDD" id="cd04301">
    <property type="entry name" value="NAT_SF"/>
    <property type="match status" value="1"/>
</dbReference>
<gene>
    <name evidence="2" type="ORF">ERS852572_02560</name>
</gene>
<keyword evidence="2" id="KW-0808">Transferase</keyword>
<reference evidence="2 3" key="1">
    <citation type="submission" date="2015-09" db="EMBL/GenBank/DDBJ databases">
        <authorList>
            <consortium name="Pathogen Informatics"/>
        </authorList>
    </citation>
    <scope>NUCLEOTIDE SEQUENCE [LARGE SCALE GENOMIC DNA]</scope>
    <source>
        <strain evidence="2 3">2789STDY5834960</strain>
    </source>
</reference>
<evidence type="ECO:0000313" key="2">
    <source>
        <dbReference type="EMBL" id="CUN21786.1"/>
    </source>
</evidence>
<sequence>MEYIVDDKKLDAFTFIAFVKQVWQGNYDIEKTQCALSQTINITAYENEALIGCLRILTDGYYFGTITELLVLPEYQKQGVGSKLLQLAKDNTPTMLYFGAQPGIEKFYEKNGCKRSLQSYVIEKERS</sequence>
<protein>
    <submittedName>
        <fullName evidence="2">Acetyltransferase (GNAT) family</fullName>
    </submittedName>
</protein>
<dbReference type="Proteomes" id="UP000095350">
    <property type="component" value="Unassembled WGS sequence"/>
</dbReference>
<dbReference type="GO" id="GO:0016747">
    <property type="term" value="F:acyltransferase activity, transferring groups other than amino-acyl groups"/>
    <property type="evidence" value="ECO:0007669"/>
    <property type="project" value="InterPro"/>
</dbReference>
<dbReference type="RefSeq" id="WP_055194945.1">
    <property type="nucleotide sequence ID" value="NZ_CABIYH010000019.1"/>
</dbReference>
<dbReference type="InterPro" id="IPR016181">
    <property type="entry name" value="Acyl_CoA_acyltransferase"/>
</dbReference>
<evidence type="ECO:0000259" key="1">
    <source>
        <dbReference type="PROSITE" id="PS51186"/>
    </source>
</evidence>
<dbReference type="PROSITE" id="PS51186">
    <property type="entry name" value="GNAT"/>
    <property type="match status" value="1"/>
</dbReference>